<keyword evidence="1" id="KW-0812">Transmembrane</keyword>
<protein>
    <recommendedName>
        <fullName evidence="6">Transmembrane protein</fullName>
    </recommendedName>
</protein>
<keyword evidence="1" id="KW-0472">Membrane</keyword>
<dbReference type="RefSeq" id="WP_027270989.1">
    <property type="nucleotide sequence ID" value="NZ_CAAAJE010000012.1"/>
</dbReference>
<keyword evidence="5" id="KW-1185">Reference proteome</keyword>
<dbReference type="eggNOG" id="ENOG5033G06">
    <property type="taxonomic scope" value="Bacteria"/>
</dbReference>
<feature type="transmembrane region" description="Helical" evidence="1">
    <location>
        <begin position="58"/>
        <end position="79"/>
    </location>
</feature>
<evidence type="ECO:0008006" key="6">
    <source>
        <dbReference type="Google" id="ProtNLM"/>
    </source>
</evidence>
<feature type="transmembrane region" description="Helical" evidence="1">
    <location>
        <begin position="9"/>
        <end position="29"/>
    </location>
</feature>
<keyword evidence="1" id="KW-1133">Transmembrane helix</keyword>
<dbReference type="EMBL" id="LNYV01000034">
    <property type="protein sequence ID" value="KTD55908.1"/>
    <property type="molecule type" value="Genomic_DNA"/>
</dbReference>
<gene>
    <name evidence="2" type="ORF">CAB17_08530</name>
    <name evidence="3" type="ORF">Lsai_2038</name>
</gene>
<reference evidence="2 5" key="2">
    <citation type="submission" date="2017-12" db="EMBL/GenBank/DDBJ databases">
        <title>Legionella sainthelensi LA01-117, whole genome sequence of a clinical isolate from New Zealand.</title>
        <authorList>
            <person name="Cree S.L."/>
            <person name="Slow S."/>
            <person name="Kennedy M.A."/>
            <person name="Murdoch D.R."/>
            <person name="Biggs P.J."/>
            <person name="Anderson T."/>
        </authorList>
    </citation>
    <scope>NUCLEOTIDE SEQUENCE [LARGE SCALE GENOMIC DNA]</scope>
    <source>
        <strain evidence="2 5">LA01-117</strain>
    </source>
</reference>
<sequence>MKGCQLNPVALGLAFGVLWGVSIFILGLLAYYYTYGHAFVLAVGSLYPGYAPSIKGSIFGGIVGFIDGFIAGFLIAWLYNLFNCCKCICCNKNKDATAK</sequence>
<dbReference type="STRING" id="28087.Lsai_2038"/>
<evidence type="ECO:0000313" key="4">
    <source>
        <dbReference type="Proteomes" id="UP000054621"/>
    </source>
</evidence>
<dbReference type="Proteomes" id="UP000054621">
    <property type="component" value="Unassembled WGS sequence"/>
</dbReference>
<evidence type="ECO:0000313" key="2">
    <source>
        <dbReference type="EMBL" id="AUH72103.1"/>
    </source>
</evidence>
<accession>A0A0W0YGZ1</accession>
<proteinExistence type="predicted"/>
<dbReference type="PATRIC" id="fig|28087.4.peg.2201"/>
<reference evidence="3 4" key="1">
    <citation type="submission" date="2015-11" db="EMBL/GenBank/DDBJ databases">
        <title>Genomic analysis of 38 Legionella species identifies large and diverse effector repertoires.</title>
        <authorList>
            <person name="Burstein D."/>
            <person name="Amaro F."/>
            <person name="Zusman T."/>
            <person name="Lifshitz Z."/>
            <person name="Cohen O."/>
            <person name="Gilbert J.A."/>
            <person name="Pupko T."/>
            <person name="Shuman H.A."/>
            <person name="Segal G."/>
        </authorList>
    </citation>
    <scope>NUCLEOTIDE SEQUENCE [LARGE SCALE GENOMIC DNA]</scope>
    <source>
        <strain evidence="3 4">Mt.St.Helens-4</strain>
    </source>
</reference>
<dbReference type="OrthoDB" id="5651342at2"/>
<organism evidence="3 4">
    <name type="scientific">Legionella sainthelensi</name>
    <dbReference type="NCBI Taxonomy" id="28087"/>
    <lineage>
        <taxon>Bacteria</taxon>
        <taxon>Pseudomonadati</taxon>
        <taxon>Pseudomonadota</taxon>
        <taxon>Gammaproteobacteria</taxon>
        <taxon>Legionellales</taxon>
        <taxon>Legionellaceae</taxon>
        <taxon>Legionella</taxon>
    </lineage>
</organism>
<dbReference type="EMBL" id="CP025491">
    <property type="protein sequence ID" value="AUH72103.1"/>
    <property type="molecule type" value="Genomic_DNA"/>
</dbReference>
<dbReference type="NCBIfam" id="NF037947">
    <property type="entry name" value="holin_4"/>
    <property type="match status" value="1"/>
</dbReference>
<evidence type="ECO:0000256" key="1">
    <source>
        <dbReference type="SAM" id="Phobius"/>
    </source>
</evidence>
<dbReference type="AlphaFoldDB" id="A0A0W0YGZ1"/>
<name>A0A0W0YGZ1_9GAMM</name>
<dbReference type="Proteomes" id="UP000234343">
    <property type="component" value="Chromosome"/>
</dbReference>
<evidence type="ECO:0000313" key="3">
    <source>
        <dbReference type="EMBL" id="KTD55908.1"/>
    </source>
</evidence>
<evidence type="ECO:0000313" key="5">
    <source>
        <dbReference type="Proteomes" id="UP000234343"/>
    </source>
</evidence>
<dbReference type="KEGG" id="lsh:CAB17_08530"/>